<dbReference type="EMBL" id="KZ826020">
    <property type="protein sequence ID" value="PYH89629.1"/>
    <property type="molecule type" value="Genomic_DNA"/>
</dbReference>
<evidence type="ECO:0000313" key="2">
    <source>
        <dbReference type="EMBL" id="PYH89629.1"/>
    </source>
</evidence>
<keyword evidence="3" id="KW-1185">Reference proteome</keyword>
<evidence type="ECO:0000313" key="3">
    <source>
        <dbReference type="Proteomes" id="UP000247810"/>
    </source>
</evidence>
<reference evidence="2 3" key="1">
    <citation type="submission" date="2018-02" db="EMBL/GenBank/DDBJ databases">
        <title>The genomes of Aspergillus section Nigri reveals drivers in fungal speciation.</title>
        <authorList>
            <consortium name="DOE Joint Genome Institute"/>
            <person name="Vesth T.C."/>
            <person name="Nybo J."/>
            <person name="Theobald S."/>
            <person name="Brandl J."/>
            <person name="Frisvad J.C."/>
            <person name="Nielsen K.F."/>
            <person name="Lyhne E.K."/>
            <person name="Kogle M.E."/>
            <person name="Kuo A."/>
            <person name="Riley R."/>
            <person name="Clum A."/>
            <person name="Nolan M."/>
            <person name="Lipzen A."/>
            <person name="Salamov A."/>
            <person name="Henrissat B."/>
            <person name="Wiebenga A."/>
            <person name="De vries R.P."/>
            <person name="Grigoriev I.V."/>
            <person name="Mortensen U.H."/>
            <person name="Andersen M.R."/>
            <person name="Baker S.E."/>
        </authorList>
    </citation>
    <scope>NUCLEOTIDE SEQUENCE [LARGE SCALE GENOMIC DNA]</scope>
    <source>
        <strain evidence="2 3">CBS 707.79</strain>
    </source>
</reference>
<keyword evidence="1" id="KW-1133">Transmembrane helix</keyword>
<protein>
    <submittedName>
        <fullName evidence="2">Uncharacterized protein</fullName>
    </submittedName>
</protein>
<name>A0A319CY50_9EURO</name>
<sequence length="195" mass="21622">MPFKGCVWLFHASLPTIFIISFPLPDIFWASVPFTLSYLLDTRKLNVIMSRNVAGGFHSASRVLVQYTGTPMGEIMTSNVVDGNEWKSSAITACELIENAEPRITQVELQDVNECFYMRGSVAHFSSKDKDDRQKVLTMGLRTNNGTQFGAIHVHVDGTWKLFPNRAGREGGYAANICWANIPGLITDSTEGSKD</sequence>
<dbReference type="VEuPathDB" id="FungiDB:BO71DRAFT_389267"/>
<dbReference type="Proteomes" id="UP000247810">
    <property type="component" value="Unassembled WGS sequence"/>
</dbReference>
<gene>
    <name evidence="2" type="ORF">BO71DRAFT_389267</name>
</gene>
<accession>A0A319CY50</accession>
<keyword evidence="1" id="KW-0812">Transmembrane</keyword>
<proteinExistence type="predicted"/>
<feature type="transmembrane region" description="Helical" evidence="1">
    <location>
        <begin position="17"/>
        <end position="40"/>
    </location>
</feature>
<organism evidence="2 3">
    <name type="scientific">Aspergillus ellipticus CBS 707.79</name>
    <dbReference type="NCBI Taxonomy" id="1448320"/>
    <lineage>
        <taxon>Eukaryota</taxon>
        <taxon>Fungi</taxon>
        <taxon>Dikarya</taxon>
        <taxon>Ascomycota</taxon>
        <taxon>Pezizomycotina</taxon>
        <taxon>Eurotiomycetes</taxon>
        <taxon>Eurotiomycetidae</taxon>
        <taxon>Eurotiales</taxon>
        <taxon>Aspergillaceae</taxon>
        <taxon>Aspergillus</taxon>
        <taxon>Aspergillus subgen. Circumdati</taxon>
    </lineage>
</organism>
<evidence type="ECO:0000256" key="1">
    <source>
        <dbReference type="SAM" id="Phobius"/>
    </source>
</evidence>
<dbReference type="AlphaFoldDB" id="A0A319CY50"/>
<keyword evidence="1" id="KW-0472">Membrane</keyword>
<dbReference type="OrthoDB" id="3531694at2759"/>